<accession>A0A1M7G6W3</accession>
<dbReference type="InterPro" id="IPR038300">
    <property type="entry name" value="SASP_sf_alpha/beta"/>
</dbReference>
<gene>
    <name evidence="3" type="ORF">SAMN05660826_00285</name>
</gene>
<dbReference type="OrthoDB" id="1683773at2"/>
<evidence type="ECO:0000256" key="1">
    <source>
        <dbReference type="ARBA" id="ARBA00003863"/>
    </source>
</evidence>
<dbReference type="Proteomes" id="UP000184375">
    <property type="component" value="Unassembled WGS sequence"/>
</dbReference>
<dbReference type="InterPro" id="IPR001448">
    <property type="entry name" value="SASP_alpha/beta-type"/>
</dbReference>
<evidence type="ECO:0000313" key="3">
    <source>
        <dbReference type="EMBL" id="SHM11589.1"/>
    </source>
</evidence>
<dbReference type="STRING" id="447595.SAMN05660826_00285"/>
<dbReference type="Pfam" id="PF00269">
    <property type="entry name" value="SASP"/>
    <property type="match status" value="1"/>
</dbReference>
<feature type="coiled-coil region" evidence="2">
    <location>
        <begin position="1"/>
        <end position="35"/>
    </location>
</feature>
<dbReference type="RefSeq" id="WP_073253533.1">
    <property type="nucleotide sequence ID" value="NZ_FRCR01000001.1"/>
</dbReference>
<dbReference type="EMBL" id="FRCR01000001">
    <property type="protein sequence ID" value="SHM11589.1"/>
    <property type="molecule type" value="Genomic_DNA"/>
</dbReference>
<comment type="function">
    <text evidence="1">SASP are bound to spore DNA. They are double-stranded DNA-binding proteins that cause DNA to change to an a-like conformation. They protect the DNA backbone from chemical and enzymatic cleavage and are thus involved in dormant spore's high resistance to UV light.</text>
</comment>
<protein>
    <submittedName>
        <fullName evidence="3">Small, acid-soluble spore protein, alpha/beta type</fullName>
    </submittedName>
</protein>
<reference evidence="4" key="1">
    <citation type="submission" date="2016-11" db="EMBL/GenBank/DDBJ databases">
        <authorList>
            <person name="Varghese N."/>
            <person name="Submissions S."/>
        </authorList>
    </citation>
    <scope>NUCLEOTIDE SEQUENCE [LARGE SCALE GENOMIC DNA]</scope>
    <source>
        <strain evidence="4">DSM 18802</strain>
    </source>
</reference>
<name>A0A1M7G6W3_9FIRM</name>
<evidence type="ECO:0000313" key="4">
    <source>
        <dbReference type="Proteomes" id="UP000184375"/>
    </source>
</evidence>
<keyword evidence="4" id="KW-1185">Reference proteome</keyword>
<dbReference type="GO" id="GO:0003690">
    <property type="term" value="F:double-stranded DNA binding"/>
    <property type="evidence" value="ECO:0007669"/>
    <property type="project" value="InterPro"/>
</dbReference>
<dbReference type="AlphaFoldDB" id="A0A1M7G6W3"/>
<keyword evidence="2" id="KW-0175">Coiled coil</keyword>
<evidence type="ECO:0000256" key="2">
    <source>
        <dbReference type="SAM" id="Coils"/>
    </source>
</evidence>
<dbReference type="Gene3D" id="6.10.10.80">
    <property type="entry name" value="Small, acid-soluble spore protein, alpha/beta type-like"/>
    <property type="match status" value="1"/>
</dbReference>
<proteinExistence type="predicted"/>
<sequence length="69" mass="8136">MSRNKKIAEKSEKELEKLKTEVARELNLEDDIKKRGWENLTARETGKIGGHMVKKLMRKAREDMHKKES</sequence>
<dbReference type="GO" id="GO:0006265">
    <property type="term" value="P:DNA topological change"/>
    <property type="evidence" value="ECO:0007669"/>
    <property type="project" value="InterPro"/>
</dbReference>
<organism evidence="3 4">
    <name type="scientific">Caldanaerovirga acetigignens</name>
    <dbReference type="NCBI Taxonomy" id="447595"/>
    <lineage>
        <taxon>Bacteria</taxon>
        <taxon>Bacillati</taxon>
        <taxon>Bacillota</taxon>
        <taxon>Clostridia</taxon>
        <taxon>Thermosediminibacterales</taxon>
        <taxon>Thermosediminibacteraceae</taxon>
        <taxon>Caldanaerovirga</taxon>
    </lineage>
</organism>